<dbReference type="PANTHER" id="PTHR11632">
    <property type="entry name" value="SUCCINATE DEHYDROGENASE 2 FLAVOPROTEIN SUBUNIT"/>
    <property type="match status" value="1"/>
</dbReference>
<dbReference type="Gene3D" id="3.50.50.60">
    <property type="entry name" value="FAD/NAD(P)-binding domain"/>
    <property type="match status" value="1"/>
</dbReference>
<dbReference type="SUPFAM" id="SSF51905">
    <property type="entry name" value="FAD/NAD(P)-binding domain"/>
    <property type="match status" value="1"/>
</dbReference>
<dbReference type="InterPro" id="IPR003953">
    <property type="entry name" value="FAD-dep_OxRdtase_2_FAD-bd"/>
</dbReference>
<proteinExistence type="predicted"/>
<organism evidence="4">
    <name type="scientific">marine sediment metagenome</name>
    <dbReference type="NCBI Taxonomy" id="412755"/>
    <lineage>
        <taxon>unclassified sequences</taxon>
        <taxon>metagenomes</taxon>
        <taxon>ecological metagenomes</taxon>
    </lineage>
</organism>
<accession>X0XPJ6</accession>
<reference evidence="4" key="1">
    <citation type="journal article" date="2014" name="Front. Microbiol.">
        <title>High frequency of phylogenetically diverse reductive dehalogenase-homologous genes in deep subseafloor sedimentary metagenomes.</title>
        <authorList>
            <person name="Kawai M."/>
            <person name="Futagami T."/>
            <person name="Toyoda A."/>
            <person name="Takaki Y."/>
            <person name="Nishi S."/>
            <person name="Hori S."/>
            <person name="Arai W."/>
            <person name="Tsubouchi T."/>
            <person name="Morono Y."/>
            <person name="Uchiyama I."/>
            <person name="Ito T."/>
            <person name="Fujiyama A."/>
            <person name="Inagaki F."/>
            <person name="Takami H."/>
        </authorList>
    </citation>
    <scope>NUCLEOTIDE SEQUENCE</scope>
    <source>
        <strain evidence="4">Expedition CK06-06</strain>
    </source>
</reference>
<sequence>YVSDEGLAQILAKSSGEAFEYLDSLGVPWVKKEGKPEQFVTDGSQYARACYTGPYTANHIEEALIERIRTRPVKILEDITVVDLIISSSMDRVIGAFGLDRRDNLILFKAKAIILATGGAGEVFEINVYPDGMTGDGYAMAYRVGAELVNMEFVQIGLSSMKTKLACSGSMMRALPRLINDEGKEFLADYFPQKASSKEVYLTLFQKGASWPVSFEHKSHLIDIAVFKELRKGKK</sequence>
<dbReference type="GO" id="GO:0000104">
    <property type="term" value="F:succinate dehydrogenase activity"/>
    <property type="evidence" value="ECO:0007669"/>
    <property type="project" value="TreeGrafter"/>
</dbReference>
<protein>
    <recommendedName>
        <fullName evidence="3">FAD-dependent oxidoreductase 2 FAD-binding domain-containing protein</fullName>
    </recommendedName>
</protein>
<evidence type="ECO:0000256" key="2">
    <source>
        <dbReference type="ARBA" id="ARBA00023002"/>
    </source>
</evidence>
<dbReference type="GO" id="GO:0005886">
    <property type="term" value="C:plasma membrane"/>
    <property type="evidence" value="ECO:0007669"/>
    <property type="project" value="TreeGrafter"/>
</dbReference>
<evidence type="ECO:0000313" key="4">
    <source>
        <dbReference type="EMBL" id="GAG45125.1"/>
    </source>
</evidence>
<keyword evidence="1" id="KW-0285">Flavoprotein</keyword>
<feature type="domain" description="FAD-dependent oxidoreductase 2 FAD-binding" evidence="3">
    <location>
        <begin position="5"/>
        <end position="208"/>
    </location>
</feature>
<gene>
    <name evidence="4" type="ORF">S01H1_76588</name>
</gene>
<dbReference type="GO" id="GO:0050660">
    <property type="term" value="F:flavin adenine dinucleotide binding"/>
    <property type="evidence" value="ECO:0007669"/>
    <property type="project" value="TreeGrafter"/>
</dbReference>
<comment type="caution">
    <text evidence="4">The sequence shown here is derived from an EMBL/GenBank/DDBJ whole genome shotgun (WGS) entry which is preliminary data.</text>
</comment>
<dbReference type="Pfam" id="PF00890">
    <property type="entry name" value="FAD_binding_2"/>
    <property type="match status" value="1"/>
</dbReference>
<dbReference type="PANTHER" id="PTHR11632:SF51">
    <property type="entry name" value="SUCCINATE DEHYDROGENASE [UBIQUINONE] FLAVOPROTEIN SUBUNIT, MITOCHONDRIAL"/>
    <property type="match status" value="1"/>
</dbReference>
<feature type="non-terminal residue" evidence="4">
    <location>
        <position position="235"/>
    </location>
</feature>
<dbReference type="AlphaFoldDB" id="X0XPJ6"/>
<keyword evidence="2" id="KW-0560">Oxidoreductase</keyword>
<dbReference type="GO" id="GO:0009061">
    <property type="term" value="P:anaerobic respiration"/>
    <property type="evidence" value="ECO:0007669"/>
    <property type="project" value="TreeGrafter"/>
</dbReference>
<dbReference type="Gene3D" id="3.90.700.10">
    <property type="entry name" value="Succinate dehydrogenase/fumarate reductase flavoprotein, catalytic domain"/>
    <property type="match status" value="1"/>
</dbReference>
<dbReference type="InterPro" id="IPR036188">
    <property type="entry name" value="FAD/NAD-bd_sf"/>
</dbReference>
<dbReference type="GO" id="GO:0009055">
    <property type="term" value="F:electron transfer activity"/>
    <property type="evidence" value="ECO:0007669"/>
    <property type="project" value="TreeGrafter"/>
</dbReference>
<evidence type="ECO:0000256" key="1">
    <source>
        <dbReference type="ARBA" id="ARBA00022630"/>
    </source>
</evidence>
<dbReference type="InterPro" id="IPR027477">
    <property type="entry name" value="Succ_DH/fumarate_Rdtase_cat_sf"/>
</dbReference>
<dbReference type="EMBL" id="BARS01051410">
    <property type="protein sequence ID" value="GAG45125.1"/>
    <property type="molecule type" value="Genomic_DNA"/>
</dbReference>
<evidence type="ECO:0000259" key="3">
    <source>
        <dbReference type="Pfam" id="PF00890"/>
    </source>
</evidence>
<dbReference type="InterPro" id="IPR030664">
    <property type="entry name" value="SdhA/FrdA/AprA"/>
</dbReference>
<name>X0XPJ6_9ZZZZ</name>
<feature type="non-terminal residue" evidence="4">
    <location>
        <position position="1"/>
    </location>
</feature>